<dbReference type="RefSeq" id="WP_229697875.1">
    <property type="nucleotide sequence ID" value="NZ_JAVRFA010000111.1"/>
</dbReference>
<gene>
    <name evidence="2" type="ORF">RM705_34800</name>
</gene>
<name>A0ABU2Q623_9ACTN</name>
<dbReference type="InterPro" id="IPR008687">
    <property type="entry name" value="MobC"/>
</dbReference>
<feature type="domain" description="Bacterial mobilisation" evidence="1">
    <location>
        <begin position="65"/>
        <end position="112"/>
    </location>
</feature>
<evidence type="ECO:0000313" key="3">
    <source>
        <dbReference type="Proteomes" id="UP001183881"/>
    </source>
</evidence>
<feature type="non-terminal residue" evidence="2">
    <location>
        <position position="120"/>
    </location>
</feature>
<accession>A0ABU2Q623</accession>
<protein>
    <submittedName>
        <fullName evidence="2">MobC family plasmid mobilization relaxosome protein</fullName>
    </submittedName>
</protein>
<evidence type="ECO:0000259" key="1">
    <source>
        <dbReference type="Pfam" id="PF05713"/>
    </source>
</evidence>
<comment type="caution">
    <text evidence="2">The sequence shown here is derived from an EMBL/GenBank/DDBJ whole genome shotgun (WGS) entry which is preliminary data.</text>
</comment>
<organism evidence="2 3">
    <name type="scientific">Streptomyces edwardsiae</name>
    <dbReference type="NCBI Taxonomy" id="3075527"/>
    <lineage>
        <taxon>Bacteria</taxon>
        <taxon>Bacillati</taxon>
        <taxon>Actinomycetota</taxon>
        <taxon>Actinomycetes</taxon>
        <taxon>Kitasatosporales</taxon>
        <taxon>Streptomycetaceae</taxon>
        <taxon>Streptomyces</taxon>
    </lineage>
</organism>
<dbReference type="Proteomes" id="UP001183881">
    <property type="component" value="Unassembled WGS sequence"/>
</dbReference>
<reference evidence="3" key="1">
    <citation type="submission" date="2023-07" db="EMBL/GenBank/DDBJ databases">
        <title>30 novel species of actinomycetes from the DSMZ collection.</title>
        <authorList>
            <person name="Nouioui I."/>
        </authorList>
    </citation>
    <scope>NUCLEOTIDE SEQUENCE [LARGE SCALE GENOMIC DNA]</scope>
    <source>
        <strain evidence="3">DSM 41636</strain>
    </source>
</reference>
<keyword evidence="3" id="KW-1185">Reference proteome</keyword>
<sequence length="120" mass="13251">MTGSSAAEKRTKQLIIRVSPTEFETLTRQKTHPNLARYIRERVLEDGKASDKKTVKFQFPPEVVRVLAGMGNNLNQIAKALNTAAKVGTLGNVEALKATTELAALERSLNSLRDFLAKEK</sequence>
<proteinExistence type="predicted"/>
<dbReference type="Pfam" id="PF05713">
    <property type="entry name" value="MobC"/>
    <property type="match status" value="1"/>
</dbReference>
<evidence type="ECO:0000313" key="2">
    <source>
        <dbReference type="EMBL" id="MDT0399834.1"/>
    </source>
</evidence>
<dbReference type="EMBL" id="JAVRFA010000111">
    <property type="protein sequence ID" value="MDT0399834.1"/>
    <property type="molecule type" value="Genomic_DNA"/>
</dbReference>